<evidence type="ECO:0000256" key="2">
    <source>
        <dbReference type="PIRSR" id="PIRSR601461-1"/>
    </source>
</evidence>
<dbReference type="AlphaFoldDB" id="M8AQU2"/>
<dbReference type="PANTHER" id="PTHR13683:SF901">
    <property type="entry name" value="PEPTIDASE A1 DOMAIN-CONTAINING PROTEIN"/>
    <property type="match status" value="1"/>
</dbReference>
<dbReference type="InterPro" id="IPR032799">
    <property type="entry name" value="TAXi_C"/>
</dbReference>
<proteinExistence type="inferred from homology"/>
<dbReference type="PANTHER" id="PTHR13683">
    <property type="entry name" value="ASPARTYL PROTEASES"/>
    <property type="match status" value="1"/>
</dbReference>
<dbReference type="InterPro" id="IPR001969">
    <property type="entry name" value="Aspartic_peptidase_AS"/>
</dbReference>
<dbReference type="FunFam" id="2.40.70.10:FF:000049">
    <property type="entry name" value="Aspartyl protease AED1"/>
    <property type="match status" value="1"/>
</dbReference>
<keyword evidence="3" id="KW-0645">Protease</keyword>
<dbReference type="PROSITE" id="PS51767">
    <property type="entry name" value="PEPTIDASE_A1"/>
    <property type="match status" value="1"/>
</dbReference>
<protein>
    <submittedName>
        <fullName evidence="4">Aspartic proteinase nepenthesin-2</fullName>
    </submittedName>
</protein>
<feature type="active site" evidence="2">
    <location>
        <position position="212"/>
    </location>
</feature>
<organism evidence="4">
    <name type="scientific">Aegilops tauschii</name>
    <name type="common">Tausch's goatgrass</name>
    <name type="synonym">Aegilops squarrosa</name>
    <dbReference type="NCBI Taxonomy" id="37682"/>
    <lineage>
        <taxon>Eukaryota</taxon>
        <taxon>Viridiplantae</taxon>
        <taxon>Streptophyta</taxon>
        <taxon>Embryophyta</taxon>
        <taxon>Tracheophyta</taxon>
        <taxon>Spermatophyta</taxon>
        <taxon>Magnoliopsida</taxon>
        <taxon>Liliopsida</taxon>
        <taxon>Poales</taxon>
        <taxon>Poaceae</taxon>
        <taxon>BOP clade</taxon>
        <taxon>Pooideae</taxon>
        <taxon>Triticodae</taxon>
        <taxon>Triticeae</taxon>
        <taxon>Triticinae</taxon>
        <taxon>Aegilops</taxon>
    </lineage>
</organism>
<dbReference type="Pfam" id="PF14543">
    <property type="entry name" value="TAXi_N"/>
    <property type="match status" value="2"/>
</dbReference>
<evidence type="ECO:0000256" key="1">
    <source>
        <dbReference type="ARBA" id="ARBA00007447"/>
    </source>
</evidence>
<dbReference type="PROSITE" id="PS00141">
    <property type="entry name" value="ASP_PROTEASE"/>
    <property type="match status" value="1"/>
</dbReference>
<dbReference type="InterPro" id="IPR033121">
    <property type="entry name" value="PEPTIDASE_A1"/>
</dbReference>
<name>M8AQU2_AEGTA</name>
<dbReference type="SUPFAM" id="SSF50630">
    <property type="entry name" value="Acid proteases"/>
    <property type="match status" value="2"/>
</dbReference>
<dbReference type="InterPro" id="IPR032861">
    <property type="entry name" value="TAXi_N"/>
</dbReference>
<dbReference type="Pfam" id="PF14541">
    <property type="entry name" value="TAXi_C"/>
    <property type="match status" value="2"/>
</dbReference>
<dbReference type="EnsemblPlants" id="EMT04115">
    <property type="protein sequence ID" value="EMT04115"/>
    <property type="gene ID" value="F775_22300"/>
</dbReference>
<dbReference type="Gene3D" id="2.40.70.10">
    <property type="entry name" value="Acid Proteases"/>
    <property type="match status" value="4"/>
</dbReference>
<comment type="similarity">
    <text evidence="1 3">Belongs to the peptidase A1 family.</text>
</comment>
<dbReference type="PRINTS" id="PR00792">
    <property type="entry name" value="PEPSIN"/>
</dbReference>
<dbReference type="InterPro" id="IPR001461">
    <property type="entry name" value="Aspartic_peptidase_A1"/>
</dbReference>
<dbReference type="GO" id="GO:0006508">
    <property type="term" value="P:proteolysis"/>
    <property type="evidence" value="ECO:0007669"/>
    <property type="project" value="UniProtKB-KW"/>
</dbReference>
<reference evidence="4" key="1">
    <citation type="submission" date="2015-06" db="UniProtKB">
        <authorList>
            <consortium name="EnsemblPlants"/>
        </authorList>
    </citation>
    <scope>IDENTIFICATION</scope>
</reference>
<feature type="active site" evidence="2">
    <location>
        <position position="371"/>
    </location>
</feature>
<sequence>MASAGRSLLYGLLVLVLALLCVGALAAPPKRYLSVSLDQVVASKARAQCYDPSSFSGETSGNKFAIHPSCSAAEQAGRHRNIASHDRARLSTIRQRSYPSAMPPMSMPPIPPFIFPPSPTPGSAPAKGMPPMLPAIAFPPMFFPPNPAPAEGMPPVPAVAFPPIYFPPAPAPAEGPSVTIPDIPGTSGYNISEFIVVVGFGTPSQPSALLFDTGSDLSWVQCQPCTGHCYQQNGPLFDPTKSSTYDVETLTFSSSRKFSSFPFGCGTTNLGDFGSVDGLLGLGRGQLSLASQTASSFDGTFSYCLPSHNMTRPGFLSIGAAPDTGKVQYTAMIKKPQYPSFYFVELASINIGGYVLPVPPSVFTSKGTLLDSGTTLTYIPSKAYALLRDRFKFTMKGYKPAPPSEELDTCYDFSGHNAIFIPGVSFKFSDGAVFELDFFGIMMFPDDAQPAYGCLAFAAGDDDSFSIIGNTQQRSAEAFTYIPAQAYTLLRDRFKFTMKGYNPAPPFQDLDTCYDFSGQSVIFQPGMSFKFSDGAVFDIDIFGVMIYPYVDHPAIGCFAFASSDPTDQFSIIGNTQQRSAEVIYDVVAEKIGFVPLSC</sequence>
<dbReference type="InterPro" id="IPR021109">
    <property type="entry name" value="Peptidase_aspartic_dom_sf"/>
</dbReference>
<evidence type="ECO:0000313" key="4">
    <source>
        <dbReference type="EnsemblPlants" id="EMT04115"/>
    </source>
</evidence>
<evidence type="ECO:0000256" key="3">
    <source>
        <dbReference type="RuleBase" id="RU000454"/>
    </source>
</evidence>
<keyword evidence="3" id="KW-0378">Hydrolase</keyword>
<accession>M8AQU2</accession>
<dbReference type="GO" id="GO:0004190">
    <property type="term" value="F:aspartic-type endopeptidase activity"/>
    <property type="evidence" value="ECO:0007669"/>
    <property type="project" value="UniProtKB-KW"/>
</dbReference>
<keyword evidence="3" id="KW-0064">Aspartyl protease</keyword>